<evidence type="ECO:0000256" key="4">
    <source>
        <dbReference type="ARBA" id="ARBA00023136"/>
    </source>
</evidence>
<evidence type="ECO:0000256" key="5">
    <source>
        <dbReference type="SAM" id="Phobius"/>
    </source>
</evidence>
<keyword evidence="3 5" id="KW-1133">Transmembrane helix</keyword>
<evidence type="ECO:0000256" key="1">
    <source>
        <dbReference type="ARBA" id="ARBA00004127"/>
    </source>
</evidence>
<evidence type="ECO:0000313" key="8">
    <source>
        <dbReference type="Proteomes" id="UP001202922"/>
    </source>
</evidence>
<comment type="subcellular location">
    <subcellularLocation>
        <location evidence="1">Endomembrane system</location>
        <topology evidence="1">Multi-pass membrane protein</topology>
    </subcellularLocation>
</comment>
<keyword evidence="4 5" id="KW-0472">Membrane</keyword>
<gene>
    <name evidence="7" type="ORF">L0M17_01305</name>
</gene>
<dbReference type="EMBL" id="JAKZBV010000001">
    <property type="protein sequence ID" value="MCH6468633.1"/>
    <property type="molecule type" value="Genomic_DNA"/>
</dbReference>
<evidence type="ECO:0000259" key="6">
    <source>
        <dbReference type="Pfam" id="PF02656"/>
    </source>
</evidence>
<feature type="transmembrane region" description="Helical" evidence="5">
    <location>
        <begin position="96"/>
        <end position="117"/>
    </location>
</feature>
<dbReference type="RefSeq" id="WP_241050521.1">
    <property type="nucleotide sequence ID" value="NZ_JAKZBV010000001.1"/>
</dbReference>
<dbReference type="Proteomes" id="UP001202922">
    <property type="component" value="Unassembled WGS sequence"/>
</dbReference>
<feature type="domain" description="DUF202" evidence="6">
    <location>
        <begin position="13"/>
        <end position="82"/>
    </location>
</feature>
<evidence type="ECO:0000256" key="2">
    <source>
        <dbReference type="ARBA" id="ARBA00022692"/>
    </source>
</evidence>
<reference evidence="7 8" key="1">
    <citation type="submission" date="2022-03" db="EMBL/GenBank/DDBJ databases">
        <title>Sinomonas sp. isolated from a soil.</title>
        <authorList>
            <person name="Han J."/>
            <person name="Kim D.-U."/>
        </authorList>
    </citation>
    <scope>NUCLEOTIDE SEQUENCE [LARGE SCALE GENOMIC DNA]</scope>
    <source>
        <strain evidence="7 8">5-5</strain>
    </source>
</reference>
<dbReference type="InterPro" id="IPR003807">
    <property type="entry name" value="DUF202"/>
</dbReference>
<feature type="transmembrane region" description="Helical" evidence="5">
    <location>
        <begin position="56"/>
        <end position="84"/>
    </location>
</feature>
<keyword evidence="2 5" id="KW-0812">Transmembrane</keyword>
<evidence type="ECO:0000313" key="7">
    <source>
        <dbReference type="EMBL" id="MCH6468633.1"/>
    </source>
</evidence>
<keyword evidence="8" id="KW-1185">Reference proteome</keyword>
<evidence type="ECO:0000256" key="3">
    <source>
        <dbReference type="ARBA" id="ARBA00022989"/>
    </source>
</evidence>
<name>A0ABS9TW36_9MICC</name>
<sequence>MTPRQDGGDETRDPGLQPERTSLAWRRTLLALLVSDFFIWRSWIASLARHAGRIEGSALGLGIAAAVAAAATTVLAGCVLYRSWALRSTTAAPASLLMTTTTSIIALAGATVIAIMLGR</sequence>
<dbReference type="Pfam" id="PF02656">
    <property type="entry name" value="DUF202"/>
    <property type="match status" value="1"/>
</dbReference>
<proteinExistence type="predicted"/>
<accession>A0ABS9TW36</accession>
<comment type="caution">
    <text evidence="7">The sequence shown here is derived from an EMBL/GenBank/DDBJ whole genome shotgun (WGS) entry which is preliminary data.</text>
</comment>
<protein>
    <submittedName>
        <fullName evidence="7">DUF202 domain-containing protein</fullName>
    </submittedName>
</protein>
<organism evidence="7 8">
    <name type="scientific">Sinomonas terrae</name>
    <dbReference type="NCBI Taxonomy" id="2908838"/>
    <lineage>
        <taxon>Bacteria</taxon>
        <taxon>Bacillati</taxon>
        <taxon>Actinomycetota</taxon>
        <taxon>Actinomycetes</taxon>
        <taxon>Micrococcales</taxon>
        <taxon>Micrococcaceae</taxon>
        <taxon>Sinomonas</taxon>
    </lineage>
</organism>